<comment type="caution">
    <text evidence="7">The sequence shown here is derived from an EMBL/GenBank/DDBJ whole genome shotgun (WGS) entry which is preliminary data.</text>
</comment>
<dbReference type="InterPro" id="IPR022781">
    <property type="entry name" value="Flagellar_biosynth_FliO"/>
</dbReference>
<evidence type="ECO:0000256" key="6">
    <source>
        <dbReference type="SAM" id="Phobius"/>
    </source>
</evidence>
<comment type="subcellular location">
    <subcellularLocation>
        <location evidence="1">Cell membrane</location>
    </subcellularLocation>
</comment>
<sequence length="117" mass="13303">MTNSEFLGMIIKLIIFLPLILGSIYLIGKIFGKGDIVKGNKMKVIERLQLSKDNALLIVLVEDRYYLMASSQGKIEILEELDKNTFSKNDSLNTHVNINMKGLKEIFKLKGDKNENK</sequence>
<protein>
    <submittedName>
        <fullName evidence="7">FliO/MopB family protein</fullName>
    </submittedName>
</protein>
<evidence type="ECO:0000313" key="8">
    <source>
        <dbReference type="Proteomes" id="UP001056429"/>
    </source>
</evidence>
<evidence type="ECO:0000256" key="5">
    <source>
        <dbReference type="ARBA" id="ARBA00023136"/>
    </source>
</evidence>
<keyword evidence="3 6" id="KW-0812">Transmembrane</keyword>
<keyword evidence="5 6" id="KW-0472">Membrane</keyword>
<dbReference type="Pfam" id="PF04347">
    <property type="entry name" value="FliO"/>
    <property type="match status" value="1"/>
</dbReference>
<keyword evidence="4 6" id="KW-1133">Transmembrane helix</keyword>
<dbReference type="GO" id="GO:0016020">
    <property type="term" value="C:membrane"/>
    <property type="evidence" value="ECO:0007669"/>
    <property type="project" value="InterPro"/>
</dbReference>
<dbReference type="GO" id="GO:0044781">
    <property type="term" value="P:bacterial-type flagellum organization"/>
    <property type="evidence" value="ECO:0007669"/>
    <property type="project" value="InterPro"/>
</dbReference>
<accession>A0A9J6P7M0</accession>
<evidence type="ECO:0000256" key="2">
    <source>
        <dbReference type="ARBA" id="ARBA00022475"/>
    </source>
</evidence>
<dbReference type="RefSeq" id="WP_250861833.1">
    <property type="nucleotide sequence ID" value="NZ_JAGSOJ010000007.1"/>
</dbReference>
<organism evidence="7 8">
    <name type="scientific">Oceanirhabdus seepicola</name>
    <dbReference type="NCBI Taxonomy" id="2828781"/>
    <lineage>
        <taxon>Bacteria</taxon>
        <taxon>Bacillati</taxon>
        <taxon>Bacillota</taxon>
        <taxon>Clostridia</taxon>
        <taxon>Eubacteriales</taxon>
        <taxon>Clostridiaceae</taxon>
        <taxon>Oceanirhabdus</taxon>
    </lineage>
</organism>
<evidence type="ECO:0000256" key="3">
    <source>
        <dbReference type="ARBA" id="ARBA00022692"/>
    </source>
</evidence>
<dbReference type="AlphaFoldDB" id="A0A9J6P7M0"/>
<evidence type="ECO:0000256" key="4">
    <source>
        <dbReference type="ARBA" id="ARBA00022989"/>
    </source>
</evidence>
<keyword evidence="2" id="KW-1003">Cell membrane</keyword>
<evidence type="ECO:0000313" key="7">
    <source>
        <dbReference type="EMBL" id="MCM1992659.1"/>
    </source>
</evidence>
<gene>
    <name evidence="7" type="ORF">KDK92_23330</name>
</gene>
<reference evidence="7" key="2">
    <citation type="submission" date="2021-04" db="EMBL/GenBank/DDBJ databases">
        <authorList>
            <person name="Dong X."/>
        </authorList>
    </citation>
    <scope>NUCLEOTIDE SEQUENCE</scope>
    <source>
        <strain evidence="7">ZWT</strain>
    </source>
</reference>
<reference evidence="7" key="1">
    <citation type="journal article" date="2021" name="mSystems">
        <title>Bacteria and Archaea Synergistically Convert Glycine Betaine to Biogenic Methane in the Formosa Cold Seep of the South China Sea.</title>
        <authorList>
            <person name="Li L."/>
            <person name="Zhang W."/>
            <person name="Zhang S."/>
            <person name="Song L."/>
            <person name="Sun Q."/>
            <person name="Zhang H."/>
            <person name="Xiang H."/>
            <person name="Dong X."/>
        </authorList>
    </citation>
    <scope>NUCLEOTIDE SEQUENCE</scope>
    <source>
        <strain evidence="7">ZWT</strain>
    </source>
</reference>
<name>A0A9J6P7M0_9CLOT</name>
<keyword evidence="8" id="KW-1185">Reference proteome</keyword>
<feature type="transmembrane region" description="Helical" evidence="6">
    <location>
        <begin position="6"/>
        <end position="28"/>
    </location>
</feature>
<evidence type="ECO:0000256" key="1">
    <source>
        <dbReference type="ARBA" id="ARBA00004236"/>
    </source>
</evidence>
<dbReference type="Proteomes" id="UP001056429">
    <property type="component" value="Unassembled WGS sequence"/>
</dbReference>
<dbReference type="EMBL" id="JAGSOJ010000007">
    <property type="protein sequence ID" value="MCM1992659.1"/>
    <property type="molecule type" value="Genomic_DNA"/>
</dbReference>
<proteinExistence type="predicted"/>